<reference evidence="1" key="2">
    <citation type="submission" date="2023-05" db="EMBL/GenBank/DDBJ databases">
        <authorList>
            <person name="Schelkunov M.I."/>
        </authorList>
    </citation>
    <scope>NUCLEOTIDE SEQUENCE</scope>
    <source>
        <strain evidence="1">Hsosn_3</strain>
        <tissue evidence="1">Leaf</tissue>
    </source>
</reference>
<protein>
    <recommendedName>
        <fullName evidence="3">Peptidase S1 domain-containing protein</fullName>
    </recommendedName>
</protein>
<reference evidence="1" key="1">
    <citation type="submission" date="2023-02" db="EMBL/GenBank/DDBJ databases">
        <title>Genome of toxic invasive species Heracleum sosnowskyi carries increased number of genes despite the absence of recent whole-genome duplications.</title>
        <authorList>
            <person name="Schelkunov M."/>
            <person name="Shtratnikova V."/>
            <person name="Makarenko M."/>
            <person name="Klepikova A."/>
            <person name="Omelchenko D."/>
            <person name="Novikova G."/>
            <person name="Obukhova E."/>
            <person name="Bogdanov V."/>
            <person name="Penin A."/>
            <person name="Logacheva M."/>
        </authorList>
    </citation>
    <scope>NUCLEOTIDE SEQUENCE</scope>
    <source>
        <strain evidence="1">Hsosn_3</strain>
        <tissue evidence="1">Leaf</tissue>
    </source>
</reference>
<keyword evidence="2" id="KW-1185">Reference proteome</keyword>
<evidence type="ECO:0000313" key="2">
    <source>
        <dbReference type="Proteomes" id="UP001237642"/>
    </source>
</evidence>
<dbReference type="InterPro" id="IPR009003">
    <property type="entry name" value="Peptidase_S1_PA"/>
</dbReference>
<organism evidence="1 2">
    <name type="scientific">Heracleum sosnowskyi</name>
    <dbReference type="NCBI Taxonomy" id="360622"/>
    <lineage>
        <taxon>Eukaryota</taxon>
        <taxon>Viridiplantae</taxon>
        <taxon>Streptophyta</taxon>
        <taxon>Embryophyta</taxon>
        <taxon>Tracheophyta</taxon>
        <taxon>Spermatophyta</taxon>
        <taxon>Magnoliopsida</taxon>
        <taxon>eudicotyledons</taxon>
        <taxon>Gunneridae</taxon>
        <taxon>Pentapetalae</taxon>
        <taxon>asterids</taxon>
        <taxon>campanulids</taxon>
        <taxon>Apiales</taxon>
        <taxon>Apiaceae</taxon>
        <taxon>Apioideae</taxon>
        <taxon>apioid superclade</taxon>
        <taxon>Tordylieae</taxon>
        <taxon>Tordyliinae</taxon>
        <taxon>Heracleum</taxon>
    </lineage>
</organism>
<evidence type="ECO:0000313" key="1">
    <source>
        <dbReference type="EMBL" id="KAK1381439.1"/>
    </source>
</evidence>
<gene>
    <name evidence="1" type="ORF">POM88_028183</name>
</gene>
<sequence length="298" mass="33586">MARVSSCFSTETFTNKLANGIVMVYLENSTAPWTGTIVGAKSNQTLILTASHCIEMPQLPLEVTAAKLRVMFNGERIPYPADICVYREKTEVLILRVNRYTNPAYKFKFAPSTEHNLKRFQPIVTYAHPHNCVYQSADGTICSEEFKNASIGYDPNMIFFNHRMDLSMGCSGASIFNESENIVGIQSGRYVDTFNVLGARPFDTLLRERKEELEKASLVKQSKMKPGSVSLADEMRNLNDEMGKLTVSFSEGSCMRQDIYSTTRDSIIKYELLEDMFIVDSSLAASSSSRSRKSWSFR</sequence>
<comment type="caution">
    <text evidence="1">The sequence shown here is derived from an EMBL/GenBank/DDBJ whole genome shotgun (WGS) entry which is preliminary data.</text>
</comment>
<dbReference type="Proteomes" id="UP001237642">
    <property type="component" value="Unassembled WGS sequence"/>
</dbReference>
<dbReference type="Pfam" id="PF13365">
    <property type="entry name" value="Trypsin_2"/>
    <property type="match status" value="1"/>
</dbReference>
<accession>A0AAD8MQV5</accession>
<name>A0AAD8MQV5_9APIA</name>
<proteinExistence type="predicted"/>
<evidence type="ECO:0008006" key="3">
    <source>
        <dbReference type="Google" id="ProtNLM"/>
    </source>
</evidence>
<dbReference type="Gene3D" id="2.40.10.120">
    <property type="match status" value="1"/>
</dbReference>
<dbReference type="SUPFAM" id="SSF50494">
    <property type="entry name" value="Trypsin-like serine proteases"/>
    <property type="match status" value="1"/>
</dbReference>
<dbReference type="EMBL" id="JAUIZM010000006">
    <property type="protein sequence ID" value="KAK1381439.1"/>
    <property type="molecule type" value="Genomic_DNA"/>
</dbReference>
<dbReference type="AlphaFoldDB" id="A0AAD8MQV5"/>